<dbReference type="EMBL" id="VOBL01000012">
    <property type="protein sequence ID" value="KAA0976101.1"/>
    <property type="molecule type" value="Genomic_DNA"/>
</dbReference>
<dbReference type="AlphaFoldDB" id="A0A5B0EE25"/>
<name>A0A5B0EE25_9MICC</name>
<accession>A0A5B0EE25</accession>
<evidence type="ECO:0000313" key="2">
    <source>
        <dbReference type="EMBL" id="KAA0976101.1"/>
    </source>
</evidence>
<protein>
    <recommendedName>
        <fullName evidence="4">DUF2568 domain-containing protein</fullName>
    </recommendedName>
</protein>
<evidence type="ECO:0000313" key="3">
    <source>
        <dbReference type="Proteomes" id="UP000323856"/>
    </source>
</evidence>
<reference evidence="2 3" key="1">
    <citation type="submission" date="2019-07" db="EMBL/GenBank/DDBJ databases">
        <title>Analysis of the biochemical properties, biological activity and biotechnological potential of siderophores and biosurfactants produced by Antarctic psychrotolerant bacteria.</title>
        <authorList>
            <person name="Styczynski M."/>
            <person name="Krucon T."/>
            <person name="Decewicz P."/>
            <person name="Dziewit L."/>
        </authorList>
    </citation>
    <scope>NUCLEOTIDE SEQUENCE [LARGE SCALE GENOMIC DNA]</scope>
    <source>
        <strain evidence="2 3">ANT_H27</strain>
    </source>
</reference>
<feature type="transmembrane region" description="Helical" evidence="1">
    <location>
        <begin position="99"/>
        <end position="118"/>
    </location>
</feature>
<dbReference type="Proteomes" id="UP000323856">
    <property type="component" value="Unassembled WGS sequence"/>
</dbReference>
<keyword evidence="1" id="KW-1133">Transmembrane helix</keyword>
<gene>
    <name evidence="2" type="ORF">FQ154_12405</name>
</gene>
<keyword evidence="1" id="KW-0472">Membrane</keyword>
<dbReference type="OrthoDB" id="4952443at2"/>
<keyword evidence="1" id="KW-0812">Transmembrane</keyword>
<feature type="transmembrane region" description="Helical" evidence="1">
    <location>
        <begin position="61"/>
        <end position="79"/>
    </location>
</feature>
<dbReference type="RefSeq" id="WP_149619948.1">
    <property type="nucleotide sequence ID" value="NZ_VOBL01000012.1"/>
</dbReference>
<comment type="caution">
    <text evidence="2">The sequence shown here is derived from an EMBL/GenBank/DDBJ whole genome shotgun (WGS) entry which is preliminary data.</text>
</comment>
<feature type="transmembrane region" description="Helical" evidence="1">
    <location>
        <begin position="124"/>
        <end position="143"/>
    </location>
</feature>
<sequence length="155" mass="16442">MESDLEDQRDHTSARDALDAIGNDRGRVGDRMSAETWWAAPAQGFAAALLVAGPFAGLQSAWLLFLASVLVSVGVEVFFRKRSGLSISRPAGPRGRALLTGLIFLHLVSLGVSVMLAVMGLRGWILAAAAIAGIYTALGGVAYDRTYAAEVRRAR</sequence>
<evidence type="ECO:0000256" key="1">
    <source>
        <dbReference type="SAM" id="Phobius"/>
    </source>
</evidence>
<evidence type="ECO:0008006" key="4">
    <source>
        <dbReference type="Google" id="ProtNLM"/>
    </source>
</evidence>
<proteinExistence type="predicted"/>
<organism evidence="2 3">
    <name type="scientific">Paeniglutamicibacter gangotriensis</name>
    <dbReference type="NCBI Taxonomy" id="254787"/>
    <lineage>
        <taxon>Bacteria</taxon>
        <taxon>Bacillati</taxon>
        <taxon>Actinomycetota</taxon>
        <taxon>Actinomycetes</taxon>
        <taxon>Micrococcales</taxon>
        <taxon>Micrococcaceae</taxon>
        <taxon>Paeniglutamicibacter</taxon>
    </lineage>
</organism>